<dbReference type="Ensembl" id="ENSGACT00000037302.1">
    <property type="protein sequence ID" value="ENSGACP00000061685.1"/>
    <property type="gene ID" value="ENSGACG00000034387.1"/>
</dbReference>
<name>A0AAQ4QCT1_GASAC</name>
<dbReference type="GO" id="GO:0015074">
    <property type="term" value="P:DNA integration"/>
    <property type="evidence" value="ECO:0007669"/>
    <property type="project" value="InterPro"/>
</dbReference>
<dbReference type="InterPro" id="IPR052338">
    <property type="entry name" value="Transposase_5"/>
</dbReference>
<dbReference type="InterPro" id="IPR036397">
    <property type="entry name" value="RNaseH_sf"/>
</dbReference>
<dbReference type="Gene3D" id="3.30.420.10">
    <property type="entry name" value="Ribonuclease H-like superfamily/Ribonuclease H"/>
    <property type="match status" value="1"/>
</dbReference>
<accession>A0AAQ4QCT1</accession>
<evidence type="ECO:0000259" key="1">
    <source>
        <dbReference type="Pfam" id="PF01498"/>
    </source>
</evidence>
<evidence type="ECO:0000313" key="3">
    <source>
        <dbReference type="Ensembl" id="ENSGACP00000049015.1"/>
    </source>
</evidence>
<protein>
    <recommendedName>
        <fullName evidence="5">Transposase Tc1-like domain-containing protein</fullName>
    </recommendedName>
</protein>
<evidence type="ECO:0008006" key="5">
    <source>
        <dbReference type="Google" id="ProtNLM"/>
    </source>
</evidence>
<dbReference type="Pfam" id="PF25787">
    <property type="entry name" value="HTH_SB"/>
    <property type="match status" value="1"/>
</dbReference>
<reference evidence="3 4" key="1">
    <citation type="journal article" date="2021" name="G3 (Bethesda)">
        <title>Improved contiguity of the threespine stickleback genome using long-read sequencing.</title>
        <authorList>
            <person name="Nath S."/>
            <person name="Shaw D.E."/>
            <person name="White M.A."/>
        </authorList>
    </citation>
    <scope>NUCLEOTIDE SEQUENCE [LARGE SCALE GENOMIC DNA]</scope>
    <source>
        <strain evidence="3 4">Lake Benthic</strain>
    </source>
</reference>
<dbReference type="Gene3D" id="1.10.10.10">
    <property type="entry name" value="Winged helix-like DNA-binding domain superfamily/Winged helix DNA-binding domain"/>
    <property type="match status" value="1"/>
</dbReference>
<dbReference type="InterPro" id="IPR036388">
    <property type="entry name" value="WH-like_DNA-bd_sf"/>
</dbReference>
<keyword evidence="4" id="KW-1185">Reference proteome</keyword>
<dbReference type="Proteomes" id="UP000007635">
    <property type="component" value="Chromosome XVI"/>
</dbReference>
<sequence length="231" mass="26250">MKSKELSVDLRDRIVSRHRSGKGYRKISAALKVPMSTVASIIRKWKKFGTTRSLPRVGRPARLSDRGRRALVREVTRNPMVTLTELQRCSMKSREPSRRTTISAALHKSGLFGREARRKPLLSKKHMTARLKDSQTMRNKILWSDETKLELFGLSAKRHVWRKPGTAHHLANTIPTVKHGGGRIMLWGCFSAGGTGRLVRIEGKMNAAMYRDLLDENMLQSALDLRLLNTE</sequence>
<dbReference type="GO" id="GO:0003677">
    <property type="term" value="F:DNA binding"/>
    <property type="evidence" value="ECO:0007669"/>
    <property type="project" value="InterPro"/>
</dbReference>
<dbReference type="GO" id="GO:0006313">
    <property type="term" value="P:DNA transposition"/>
    <property type="evidence" value="ECO:0007669"/>
    <property type="project" value="InterPro"/>
</dbReference>
<feature type="domain" description="Sleeping Beauty transposase HTH" evidence="2">
    <location>
        <begin position="1"/>
        <end position="52"/>
    </location>
</feature>
<dbReference type="SUPFAM" id="SSF46689">
    <property type="entry name" value="Homeodomain-like"/>
    <property type="match status" value="1"/>
</dbReference>
<dbReference type="Ensembl" id="ENSGACT00000072371.1">
    <property type="protein sequence ID" value="ENSGACP00000049015.1"/>
    <property type="gene ID" value="ENSGACG00000034387.1"/>
</dbReference>
<evidence type="ECO:0000259" key="2">
    <source>
        <dbReference type="Pfam" id="PF25787"/>
    </source>
</evidence>
<dbReference type="Pfam" id="PF01498">
    <property type="entry name" value="HTH_Tnp_Tc3_2"/>
    <property type="match status" value="1"/>
</dbReference>
<proteinExistence type="predicted"/>
<evidence type="ECO:0000313" key="4">
    <source>
        <dbReference type="Proteomes" id="UP000007635"/>
    </source>
</evidence>
<dbReference type="InterPro" id="IPR057667">
    <property type="entry name" value="HTH_SB"/>
</dbReference>
<reference evidence="3" key="2">
    <citation type="submission" date="2025-05" db="UniProtKB">
        <authorList>
            <consortium name="Ensembl"/>
        </authorList>
    </citation>
    <scope>IDENTIFICATION</scope>
</reference>
<organism evidence="3 4">
    <name type="scientific">Gasterosteus aculeatus aculeatus</name>
    <name type="common">three-spined stickleback</name>
    <dbReference type="NCBI Taxonomy" id="481459"/>
    <lineage>
        <taxon>Eukaryota</taxon>
        <taxon>Metazoa</taxon>
        <taxon>Chordata</taxon>
        <taxon>Craniata</taxon>
        <taxon>Vertebrata</taxon>
        <taxon>Euteleostomi</taxon>
        <taxon>Actinopterygii</taxon>
        <taxon>Neopterygii</taxon>
        <taxon>Teleostei</taxon>
        <taxon>Neoteleostei</taxon>
        <taxon>Acanthomorphata</taxon>
        <taxon>Eupercaria</taxon>
        <taxon>Perciformes</taxon>
        <taxon>Cottioidei</taxon>
        <taxon>Gasterosteales</taxon>
        <taxon>Gasterosteidae</taxon>
        <taxon>Gasterosteus</taxon>
    </lineage>
</organism>
<dbReference type="PANTHER" id="PTHR23022">
    <property type="entry name" value="TRANSPOSABLE ELEMENT-RELATED"/>
    <property type="match status" value="1"/>
</dbReference>
<dbReference type="InterPro" id="IPR009057">
    <property type="entry name" value="Homeodomain-like_sf"/>
</dbReference>
<dbReference type="InterPro" id="IPR002492">
    <property type="entry name" value="Transposase_Tc1-like"/>
</dbReference>
<dbReference type="GeneTree" id="ENSGT01120000271870"/>
<feature type="domain" description="Transposase Tc1-like" evidence="1">
    <location>
        <begin position="68"/>
        <end position="132"/>
    </location>
</feature>
<dbReference type="PANTHER" id="PTHR23022:SF135">
    <property type="entry name" value="SI:DKEY-77F5.3"/>
    <property type="match status" value="1"/>
</dbReference>
<dbReference type="AlphaFoldDB" id="A0AAQ4QCT1"/>